<protein>
    <submittedName>
        <fullName evidence="1">YbjN domain-containing protein</fullName>
    </submittedName>
</protein>
<dbReference type="Proteomes" id="UP001596303">
    <property type="component" value="Unassembled WGS sequence"/>
</dbReference>
<comment type="caution">
    <text evidence="1">The sequence shown here is derived from an EMBL/GenBank/DDBJ whole genome shotgun (WGS) entry which is preliminary data.</text>
</comment>
<evidence type="ECO:0000313" key="2">
    <source>
        <dbReference type="Proteomes" id="UP001596303"/>
    </source>
</evidence>
<organism evidence="1 2">
    <name type="scientific">Ponticaulis profundi</name>
    <dbReference type="NCBI Taxonomy" id="2665222"/>
    <lineage>
        <taxon>Bacteria</taxon>
        <taxon>Pseudomonadati</taxon>
        <taxon>Pseudomonadota</taxon>
        <taxon>Alphaproteobacteria</taxon>
        <taxon>Hyphomonadales</taxon>
        <taxon>Hyphomonadaceae</taxon>
        <taxon>Ponticaulis</taxon>
    </lineage>
</organism>
<evidence type="ECO:0000313" key="1">
    <source>
        <dbReference type="EMBL" id="MFC6198695.1"/>
    </source>
</evidence>
<gene>
    <name evidence="1" type="ORF">ACFQDM_11420</name>
</gene>
<dbReference type="CDD" id="cd17033">
    <property type="entry name" value="DR1245-like"/>
    <property type="match status" value="1"/>
</dbReference>
<keyword evidence="2" id="KW-1185">Reference proteome</keyword>
<proteinExistence type="predicted"/>
<name>A0ABW1SAJ3_9PROT</name>
<dbReference type="EMBL" id="JBHSSW010000013">
    <property type="protein sequence ID" value="MFC6198695.1"/>
    <property type="molecule type" value="Genomic_DNA"/>
</dbReference>
<dbReference type="Pfam" id="PF10722">
    <property type="entry name" value="YbjN"/>
    <property type="match status" value="1"/>
</dbReference>
<dbReference type="InterPro" id="IPR019660">
    <property type="entry name" value="Put_sensory_transdc_reg_YbjN"/>
</dbReference>
<sequence>MTLGVSTPLDNMENSLDLVERILEDADWSYERDGYGSVHCIAPSRWGDLGGVFTVRDDPIALHFSVTLDVKPTPSRRNELNDLMMQINERMTLGYFDYWPGDDLIIFRHTIGMADWSEPEEAEVSAIIGASMAAVEKYTPSMNYVIWAGKTASEAMEVALFETVGEA</sequence>
<accession>A0ABW1SAJ3</accession>
<dbReference type="RefSeq" id="WP_377379145.1">
    <property type="nucleotide sequence ID" value="NZ_JBHSSW010000013.1"/>
</dbReference>
<reference evidence="2" key="1">
    <citation type="journal article" date="2019" name="Int. J. Syst. Evol. Microbiol.">
        <title>The Global Catalogue of Microorganisms (GCM) 10K type strain sequencing project: providing services to taxonomists for standard genome sequencing and annotation.</title>
        <authorList>
            <consortium name="The Broad Institute Genomics Platform"/>
            <consortium name="The Broad Institute Genome Sequencing Center for Infectious Disease"/>
            <person name="Wu L."/>
            <person name="Ma J."/>
        </authorList>
    </citation>
    <scope>NUCLEOTIDE SEQUENCE [LARGE SCALE GENOMIC DNA]</scope>
    <source>
        <strain evidence="2">CGMCC-1.15741</strain>
    </source>
</reference>